<evidence type="ECO:0000256" key="2">
    <source>
        <dbReference type="ARBA" id="ARBA00023157"/>
    </source>
</evidence>
<dbReference type="GO" id="GO:0004888">
    <property type="term" value="F:transmembrane signaling receptor activity"/>
    <property type="evidence" value="ECO:0007669"/>
    <property type="project" value="TreeGrafter"/>
</dbReference>
<evidence type="ECO:0000313" key="5">
    <source>
        <dbReference type="RefSeq" id="XP_055873712.1"/>
    </source>
</evidence>
<keyword evidence="4" id="KW-1185">Reference proteome</keyword>
<sequence length="840" mass="96344">MINMVLRMRSIPLRMNSCFLLTVYSWIALSTCHVVDRFSVGQNESFTVRCTIQKFRTEDYPESPYVVTLAAERRPTGEENFQLMAKYSPFAPLEEYRKVTNLPSKRNWNFQFLNGDSFDNRDKIRIVIVVNDGNYKDAGLYRCYYIDPLNRKIYSDNFFLRAYAQGRIVNTGSFGPGDSFIVQCDRNKFQRPGLPKSPRINELIVERKIEGADAYTTMARFRPFLDKIVDRRVTNIPDGRHWEIHFVIGDTADMYDFSITIYVPDFREADAGRYRCSYVDEYKDQKYSDPFTLTLKPKNDTKILNKESIDPTNDTFTVTCDIKRFSPDDYPATKILYSMSVDRKPVGEDAFTSMAKFEPLTKKKTTNTPTGRHWDIQFFDGDASNNRDLLKVVVVVKDASVKDVGLYRCVYMDQYERHFSDRVYLPTNDIVENQIVNKNSVAQNDTLIIVCDVKKFKAQDYPNFPYINWLTIEWMPAGTNDFVTMSTFSPFAYTDVYRTSSNIPGGRRWIVDFIGADTDNNRDTIKIVLVMMDASYRDSGSYRCHFKDYMFKYYSEAQLILPEPNPPSINISLVKPNDVFVVRCDVTKSNQTDLSKGNPLAGLTLQRRLEWDSKYYTLAMYDPFKVGQNRTRVFTPVGREWKVWMTGADSGLTLSLSLTFPDGGCTDAGDYRCMFDIGPDNDRVNAYSKPFRLKSEGGFYLYQITTDPGIHIGLTSDQEEGTELTLGCSYQGSSTLRAVWTTLGPGKLGTITETEPIGWYDAHNCLKTFYDSLMTYTVSRENDGTTFICSVYNGTQLLQAANLTVTIKKKARSMFNSGGSSQDPRTSFFFATMYMFLVLI</sequence>
<dbReference type="GO" id="GO:0007166">
    <property type="term" value="P:cell surface receptor signaling pathway"/>
    <property type="evidence" value="ECO:0007669"/>
    <property type="project" value="TreeGrafter"/>
</dbReference>
<proteinExistence type="predicted"/>
<dbReference type="SMART" id="SM00409">
    <property type="entry name" value="IG"/>
    <property type="match status" value="5"/>
</dbReference>
<dbReference type="AlphaFoldDB" id="A0A9W2ZFI3"/>
<feature type="domain" description="Ig-like" evidence="3">
    <location>
        <begin position="708"/>
        <end position="806"/>
    </location>
</feature>
<dbReference type="InterPro" id="IPR050488">
    <property type="entry name" value="Ig_Fc_receptor"/>
</dbReference>
<dbReference type="RefSeq" id="XP_055873712.1">
    <property type="nucleotide sequence ID" value="XM_056017737.1"/>
</dbReference>
<feature type="domain" description="Ig-like" evidence="3">
    <location>
        <begin position="426"/>
        <end position="544"/>
    </location>
</feature>
<organism evidence="4 5">
    <name type="scientific">Biomphalaria glabrata</name>
    <name type="common">Bloodfluke planorb</name>
    <name type="synonym">Freshwater snail</name>
    <dbReference type="NCBI Taxonomy" id="6526"/>
    <lineage>
        <taxon>Eukaryota</taxon>
        <taxon>Metazoa</taxon>
        <taxon>Spiralia</taxon>
        <taxon>Lophotrochozoa</taxon>
        <taxon>Mollusca</taxon>
        <taxon>Gastropoda</taxon>
        <taxon>Heterobranchia</taxon>
        <taxon>Euthyneura</taxon>
        <taxon>Panpulmonata</taxon>
        <taxon>Hygrophila</taxon>
        <taxon>Lymnaeoidea</taxon>
        <taxon>Planorbidae</taxon>
        <taxon>Biomphalaria</taxon>
    </lineage>
</organism>
<dbReference type="GeneID" id="106052811"/>
<dbReference type="InterPro" id="IPR007110">
    <property type="entry name" value="Ig-like_dom"/>
</dbReference>
<dbReference type="PROSITE" id="PS50835">
    <property type="entry name" value="IG_LIKE"/>
    <property type="match status" value="2"/>
</dbReference>
<dbReference type="Proteomes" id="UP001165740">
    <property type="component" value="Chromosome 18"/>
</dbReference>
<gene>
    <name evidence="5" type="primary">LOC106052811</name>
</gene>
<name>A0A9W2ZFI3_BIOGL</name>
<keyword evidence="1" id="KW-0732">Signal</keyword>
<protein>
    <submittedName>
        <fullName evidence="5">Uncharacterized protein LOC106052811 isoform X1</fullName>
    </submittedName>
</protein>
<evidence type="ECO:0000313" key="4">
    <source>
        <dbReference type="Proteomes" id="UP001165740"/>
    </source>
</evidence>
<dbReference type="InterPro" id="IPR003599">
    <property type="entry name" value="Ig_sub"/>
</dbReference>
<dbReference type="GO" id="GO:0006955">
    <property type="term" value="P:immune response"/>
    <property type="evidence" value="ECO:0007669"/>
    <property type="project" value="TreeGrafter"/>
</dbReference>
<dbReference type="GO" id="GO:0009897">
    <property type="term" value="C:external side of plasma membrane"/>
    <property type="evidence" value="ECO:0007669"/>
    <property type="project" value="TreeGrafter"/>
</dbReference>
<reference evidence="5" key="1">
    <citation type="submission" date="2025-08" db="UniProtKB">
        <authorList>
            <consortium name="RefSeq"/>
        </authorList>
    </citation>
    <scope>IDENTIFICATION</scope>
</reference>
<accession>A0A9W2ZFI3</accession>
<keyword evidence="2" id="KW-1015">Disulfide bond</keyword>
<evidence type="ECO:0000256" key="1">
    <source>
        <dbReference type="ARBA" id="ARBA00022729"/>
    </source>
</evidence>
<dbReference type="PANTHER" id="PTHR11481">
    <property type="entry name" value="IMMUNOGLOBULIN FC RECEPTOR"/>
    <property type="match status" value="1"/>
</dbReference>
<dbReference type="OrthoDB" id="10323504at2759"/>
<evidence type="ECO:0000259" key="3">
    <source>
        <dbReference type="PROSITE" id="PS50835"/>
    </source>
</evidence>
<dbReference type="PANTHER" id="PTHR11481:SF60">
    <property type="entry name" value="IG-LIKE DOMAIN-CONTAINING PROTEIN"/>
    <property type="match status" value="1"/>
</dbReference>